<dbReference type="SUPFAM" id="SSF102114">
    <property type="entry name" value="Radical SAM enzymes"/>
    <property type="match status" value="1"/>
</dbReference>
<keyword evidence="7 14" id="KW-0949">S-adenosyl-L-methionine</keyword>
<dbReference type="RefSeq" id="WP_183457198.1">
    <property type="nucleotide sequence ID" value="NZ_JACHWZ010000003.1"/>
</dbReference>
<keyword evidence="19" id="KW-1185">Reference proteome</keyword>
<evidence type="ECO:0000256" key="14">
    <source>
        <dbReference type="PIRNR" id="PIRNR000167"/>
    </source>
</evidence>
<evidence type="ECO:0000256" key="12">
    <source>
        <dbReference type="ARBA" id="ARBA00023244"/>
    </source>
</evidence>
<feature type="binding site" evidence="16">
    <location>
        <position position="63"/>
    </location>
    <ligand>
        <name>[4Fe-4S] cluster</name>
        <dbReference type="ChEBI" id="CHEBI:49883"/>
        <note>4Fe-4S-S-AdoMet</note>
    </ligand>
</feature>
<comment type="subcellular location">
    <subcellularLocation>
        <location evidence="1 14">Cytoplasm</location>
    </subcellularLocation>
</comment>
<dbReference type="SMART" id="SM00729">
    <property type="entry name" value="Elp3"/>
    <property type="match status" value="1"/>
</dbReference>
<keyword evidence="9 14" id="KW-0560">Oxidoreductase</keyword>
<comment type="cofactor">
    <cofactor evidence="14 16">
        <name>[4Fe-4S] cluster</name>
        <dbReference type="ChEBI" id="CHEBI:49883"/>
    </cofactor>
    <text evidence="14 16">Binds 1 [4Fe-4S] cluster. The cluster is coordinated with 3 cysteines and an exchangeable S-adenosyl-L-methionine.</text>
</comment>
<dbReference type="PANTHER" id="PTHR13932">
    <property type="entry name" value="COPROPORPHYRINIGEN III OXIDASE"/>
    <property type="match status" value="1"/>
</dbReference>
<dbReference type="GO" id="GO:0051539">
    <property type="term" value="F:4 iron, 4 sulfur cluster binding"/>
    <property type="evidence" value="ECO:0007669"/>
    <property type="project" value="UniProtKB-KW"/>
</dbReference>
<keyword evidence="5 14" id="KW-0004">4Fe-4S</keyword>
<dbReference type="InterPro" id="IPR007197">
    <property type="entry name" value="rSAM"/>
</dbReference>
<feature type="binding site" evidence="15">
    <location>
        <position position="187"/>
    </location>
    <ligand>
        <name>S-adenosyl-L-methionine</name>
        <dbReference type="ChEBI" id="CHEBI:59789"/>
        <label>2</label>
    </ligand>
</feature>
<keyword evidence="8 14" id="KW-0479">Metal-binding</keyword>
<feature type="binding site" evidence="15">
    <location>
        <position position="57"/>
    </location>
    <ligand>
        <name>S-adenosyl-L-methionine</name>
        <dbReference type="ChEBI" id="CHEBI:59789"/>
        <label>1</label>
    </ligand>
</feature>
<dbReference type="AlphaFoldDB" id="A0A7W4W9F6"/>
<evidence type="ECO:0000256" key="2">
    <source>
        <dbReference type="ARBA" id="ARBA00004785"/>
    </source>
</evidence>
<feature type="binding site" evidence="15">
    <location>
        <position position="148"/>
    </location>
    <ligand>
        <name>S-adenosyl-L-methionine</name>
        <dbReference type="ChEBI" id="CHEBI:59789"/>
        <label>1</label>
    </ligand>
</feature>
<keyword evidence="6 14" id="KW-0963">Cytoplasm</keyword>
<dbReference type="PANTHER" id="PTHR13932:SF6">
    <property type="entry name" value="OXYGEN-INDEPENDENT COPROPORPHYRINOGEN III OXIDASE"/>
    <property type="match status" value="1"/>
</dbReference>
<dbReference type="Pfam" id="PF04055">
    <property type="entry name" value="Radical_SAM"/>
    <property type="match status" value="1"/>
</dbReference>
<protein>
    <recommendedName>
        <fullName evidence="14">Coproporphyrinogen-III oxidase</fullName>
        <ecNumber evidence="14">1.3.98.3</ecNumber>
    </recommendedName>
</protein>
<dbReference type="Gene3D" id="3.30.750.200">
    <property type="match status" value="1"/>
</dbReference>
<dbReference type="UniPathway" id="UPA00251">
    <property type="reaction ID" value="UER00323"/>
</dbReference>
<feature type="binding site" evidence="15">
    <location>
        <position position="113"/>
    </location>
    <ligand>
        <name>S-adenosyl-L-methionine</name>
        <dbReference type="ChEBI" id="CHEBI:59789"/>
        <label>1</label>
    </ligand>
</feature>
<feature type="binding site" evidence="16">
    <location>
        <position position="67"/>
    </location>
    <ligand>
        <name>[4Fe-4S] cluster</name>
        <dbReference type="ChEBI" id="CHEBI:49883"/>
        <note>4Fe-4S-S-AdoMet</note>
    </ligand>
</feature>
<dbReference type="EMBL" id="JACHWZ010000003">
    <property type="protein sequence ID" value="MBB3060123.1"/>
    <property type="molecule type" value="Genomic_DNA"/>
</dbReference>
<dbReference type="SFLD" id="SFLDS00029">
    <property type="entry name" value="Radical_SAM"/>
    <property type="match status" value="1"/>
</dbReference>
<evidence type="ECO:0000256" key="4">
    <source>
        <dbReference type="ARBA" id="ARBA00011245"/>
    </source>
</evidence>
<comment type="pathway">
    <text evidence="2 14">Porphyrin-containing compound metabolism; protoporphyrin-IX biosynthesis; protoporphyrinogen-IX from coproporphyrinogen-III (AdoMet route): step 1/1.</text>
</comment>
<gene>
    <name evidence="18" type="ORF">FHS09_000936</name>
</gene>
<evidence type="ECO:0000256" key="8">
    <source>
        <dbReference type="ARBA" id="ARBA00022723"/>
    </source>
</evidence>
<dbReference type="Pfam" id="PF06969">
    <property type="entry name" value="HemN_C"/>
    <property type="match status" value="1"/>
</dbReference>
<feature type="binding site" evidence="16">
    <location>
        <position position="70"/>
    </location>
    <ligand>
        <name>[4Fe-4S] cluster</name>
        <dbReference type="ChEBI" id="CHEBI:49883"/>
        <note>4Fe-4S-S-AdoMet</note>
    </ligand>
</feature>
<feature type="binding site" evidence="15">
    <location>
        <position position="175"/>
    </location>
    <ligand>
        <name>S-adenosyl-L-methionine</name>
        <dbReference type="ChEBI" id="CHEBI:59789"/>
        <label>2</label>
    </ligand>
</feature>
<evidence type="ECO:0000256" key="5">
    <source>
        <dbReference type="ARBA" id="ARBA00022485"/>
    </source>
</evidence>
<dbReference type="PROSITE" id="PS51918">
    <property type="entry name" value="RADICAL_SAM"/>
    <property type="match status" value="1"/>
</dbReference>
<evidence type="ECO:0000256" key="6">
    <source>
        <dbReference type="ARBA" id="ARBA00022490"/>
    </source>
</evidence>
<dbReference type="GO" id="GO:0046872">
    <property type="term" value="F:metal ion binding"/>
    <property type="evidence" value="ECO:0007669"/>
    <property type="project" value="UniProtKB-KW"/>
</dbReference>
<keyword evidence="11 14" id="KW-0411">Iron-sulfur</keyword>
<evidence type="ECO:0000256" key="13">
    <source>
        <dbReference type="ARBA" id="ARBA00048321"/>
    </source>
</evidence>
<dbReference type="InterPro" id="IPR058240">
    <property type="entry name" value="rSAM_sf"/>
</dbReference>
<evidence type="ECO:0000256" key="7">
    <source>
        <dbReference type="ARBA" id="ARBA00022691"/>
    </source>
</evidence>
<evidence type="ECO:0000256" key="1">
    <source>
        <dbReference type="ARBA" id="ARBA00004496"/>
    </source>
</evidence>
<dbReference type="InterPro" id="IPR004558">
    <property type="entry name" value="Coprogen_oxidase_HemN"/>
</dbReference>
<comment type="caution">
    <text evidence="18">The sequence shown here is derived from an EMBL/GenBank/DDBJ whole genome shotgun (WGS) entry which is preliminary data.</text>
</comment>
<evidence type="ECO:0000313" key="18">
    <source>
        <dbReference type="EMBL" id="MBB3060123.1"/>
    </source>
</evidence>
<name>A0A7W4W9F6_9GAMM</name>
<sequence length="460" mass="51958">MTQDPNRLRADLSPELLSRYSGSCPRYTSYPTADRFAPLEGAKPWLALENIRRLSLYVHIPFCHSLCYFCACNKVITNQYGLASDYLDCLLKEARWYRDRVASAPVVQLHLGGGTPTFLNDSDLRRLVEGLGEVFQLGSGDAVEYSIEADPRTLEPDTLVTLRELGFNRLSLGIQDFNTDVQLAINRICSPQQVEQLTTAARENGFRSISYDLIYGLPRQTVAGLQSTLDKVMELAPDRIALYHYAHLPHRFKAQRLIDTDTTPGPMEKIAMQLAAVSALENAGYEFLGMDHFALPGDELAQAARAGQLKRNFQGYTVMPADALVGLGASAISYSADGYWQNLHRLKEYSGAIREQGFAAYRGWQLSEDDRLRQYVVMELMCRLQLDKEQVSRMAGGPFDEFFRGDLARLQPLFDDGLVEQDRDYLRITPRGRWFTRNIASAFDAYLHGRSTETEYSRVL</sequence>
<dbReference type="GO" id="GO:0005737">
    <property type="term" value="C:cytoplasm"/>
    <property type="evidence" value="ECO:0007669"/>
    <property type="project" value="UniProtKB-SubCell"/>
</dbReference>
<evidence type="ECO:0000256" key="10">
    <source>
        <dbReference type="ARBA" id="ARBA00023004"/>
    </source>
</evidence>
<dbReference type="InterPro" id="IPR034505">
    <property type="entry name" value="Coproporphyrinogen-III_oxidase"/>
</dbReference>
<dbReference type="Gene3D" id="1.10.10.920">
    <property type="match status" value="1"/>
</dbReference>
<accession>A0A7W4W9F6</accession>
<dbReference type="SFLD" id="SFLDG01082">
    <property type="entry name" value="B12-binding_domain_containing"/>
    <property type="match status" value="1"/>
</dbReference>
<dbReference type="NCBIfam" id="TIGR00538">
    <property type="entry name" value="hemN"/>
    <property type="match status" value="1"/>
</dbReference>
<feature type="domain" description="Radical SAM core" evidence="17">
    <location>
        <begin position="48"/>
        <end position="286"/>
    </location>
</feature>
<comment type="catalytic activity">
    <reaction evidence="13 14">
        <text>coproporphyrinogen III + 2 S-adenosyl-L-methionine = protoporphyrinogen IX + 2 5'-deoxyadenosine + 2 L-methionine + 2 CO2</text>
        <dbReference type="Rhea" id="RHEA:15425"/>
        <dbReference type="ChEBI" id="CHEBI:16526"/>
        <dbReference type="ChEBI" id="CHEBI:17319"/>
        <dbReference type="ChEBI" id="CHEBI:57307"/>
        <dbReference type="ChEBI" id="CHEBI:57309"/>
        <dbReference type="ChEBI" id="CHEBI:57844"/>
        <dbReference type="ChEBI" id="CHEBI:59789"/>
        <dbReference type="EC" id="1.3.98.3"/>
    </reaction>
</comment>
<evidence type="ECO:0000259" key="17">
    <source>
        <dbReference type="PROSITE" id="PS51918"/>
    </source>
</evidence>
<dbReference type="EC" id="1.3.98.3" evidence="14"/>
<evidence type="ECO:0000256" key="16">
    <source>
        <dbReference type="PIRSR" id="PIRSR000167-2"/>
    </source>
</evidence>
<keyword evidence="10 14" id="KW-0408">Iron</keyword>
<proteinExistence type="inferred from homology"/>
<reference evidence="18 19" key="1">
    <citation type="submission" date="2020-08" db="EMBL/GenBank/DDBJ databases">
        <title>Genomic Encyclopedia of Type Strains, Phase III (KMG-III): the genomes of soil and plant-associated and newly described type strains.</title>
        <authorList>
            <person name="Whitman W."/>
        </authorList>
    </citation>
    <scope>NUCLEOTIDE SEQUENCE [LARGE SCALE GENOMIC DNA]</scope>
    <source>
        <strain evidence="18 19">CECT 8799</strain>
    </source>
</reference>
<dbReference type="GO" id="GO:0006782">
    <property type="term" value="P:protoporphyrinogen IX biosynthetic process"/>
    <property type="evidence" value="ECO:0007669"/>
    <property type="project" value="UniProtKB-UniPathway"/>
</dbReference>
<dbReference type="SFLD" id="SFLDG01065">
    <property type="entry name" value="anaerobic_coproporphyrinogen-I"/>
    <property type="match status" value="1"/>
</dbReference>
<dbReference type="InterPro" id="IPR010723">
    <property type="entry name" value="HemN_C"/>
</dbReference>
<feature type="binding site" evidence="15">
    <location>
        <position position="332"/>
    </location>
    <ligand>
        <name>S-adenosyl-L-methionine</name>
        <dbReference type="ChEBI" id="CHEBI:59789"/>
        <label>1</label>
    </ligand>
</feature>
<feature type="binding site" evidence="15">
    <location>
        <begin position="69"/>
        <end position="71"/>
    </location>
    <ligand>
        <name>S-adenosyl-L-methionine</name>
        <dbReference type="ChEBI" id="CHEBI:59789"/>
        <label>2</label>
    </ligand>
</feature>
<evidence type="ECO:0000256" key="9">
    <source>
        <dbReference type="ARBA" id="ARBA00023002"/>
    </source>
</evidence>
<evidence type="ECO:0000256" key="3">
    <source>
        <dbReference type="ARBA" id="ARBA00005493"/>
    </source>
</evidence>
<dbReference type="GO" id="GO:0004109">
    <property type="term" value="F:coproporphyrinogen oxidase activity"/>
    <property type="evidence" value="ECO:0007669"/>
    <property type="project" value="InterPro"/>
</dbReference>
<keyword evidence="12 14" id="KW-0627">Porphyrin biosynthesis</keyword>
<evidence type="ECO:0000313" key="19">
    <source>
        <dbReference type="Proteomes" id="UP000535937"/>
    </source>
</evidence>
<dbReference type="CDD" id="cd01335">
    <property type="entry name" value="Radical_SAM"/>
    <property type="match status" value="1"/>
</dbReference>
<dbReference type="GO" id="GO:0051989">
    <property type="term" value="F:coproporphyrinogen dehydrogenase activity"/>
    <property type="evidence" value="ECO:0007669"/>
    <property type="project" value="UniProtKB-EC"/>
</dbReference>
<comment type="similarity">
    <text evidence="3 14">Belongs to the anaerobic coproporphyrinogen-III oxidase family.</text>
</comment>
<feature type="binding site" evidence="15">
    <location>
        <position position="246"/>
    </location>
    <ligand>
        <name>S-adenosyl-L-methionine</name>
        <dbReference type="ChEBI" id="CHEBI:59789"/>
        <label>2</label>
    </ligand>
</feature>
<evidence type="ECO:0000256" key="15">
    <source>
        <dbReference type="PIRSR" id="PIRSR000167-1"/>
    </source>
</evidence>
<dbReference type="InterPro" id="IPR006638">
    <property type="entry name" value="Elp3/MiaA/NifB-like_rSAM"/>
</dbReference>
<evidence type="ECO:0000256" key="11">
    <source>
        <dbReference type="ARBA" id="ARBA00023014"/>
    </source>
</evidence>
<comment type="subunit">
    <text evidence="4">Monomer.</text>
</comment>
<dbReference type="Proteomes" id="UP000535937">
    <property type="component" value="Unassembled WGS sequence"/>
</dbReference>
<dbReference type="PIRSF" id="PIRSF000167">
    <property type="entry name" value="HemN"/>
    <property type="match status" value="1"/>
</dbReference>
<organism evidence="18 19">
    <name type="scientific">Microbulbifer rhizosphaerae</name>
    <dbReference type="NCBI Taxonomy" id="1562603"/>
    <lineage>
        <taxon>Bacteria</taxon>
        <taxon>Pseudomonadati</taxon>
        <taxon>Pseudomonadota</taxon>
        <taxon>Gammaproteobacteria</taxon>
        <taxon>Cellvibrionales</taxon>
        <taxon>Microbulbiferaceae</taxon>
        <taxon>Microbulbifer</taxon>
    </lineage>
</organism>
<feature type="binding site" evidence="15">
    <location>
        <position position="212"/>
    </location>
    <ligand>
        <name>S-adenosyl-L-methionine</name>
        <dbReference type="ChEBI" id="CHEBI:59789"/>
        <label>2</label>
    </ligand>
</feature>
<feature type="binding site" evidence="15">
    <location>
        <begin position="114"/>
        <end position="115"/>
    </location>
    <ligand>
        <name>S-adenosyl-L-methionine</name>
        <dbReference type="ChEBI" id="CHEBI:59789"/>
        <label>2</label>
    </ligand>
</feature>